<sequence>MNQSDQLVTLTTTTPHTLVRITGITPDHGLLRTMPERPTTAFGGPRFIDLQPDGNSFDLMAGLIKSK</sequence>
<name>A0A0C9XPK5_9AGAR</name>
<accession>A0A0C9XPK5</accession>
<protein>
    <submittedName>
        <fullName evidence="1">Uncharacterized protein</fullName>
    </submittedName>
</protein>
<dbReference type="Proteomes" id="UP000054477">
    <property type="component" value="Unassembled WGS sequence"/>
</dbReference>
<proteinExistence type="predicted"/>
<keyword evidence="2" id="KW-1185">Reference proteome</keyword>
<evidence type="ECO:0000313" key="2">
    <source>
        <dbReference type="Proteomes" id="UP000054477"/>
    </source>
</evidence>
<dbReference type="AlphaFoldDB" id="A0A0C9XPK5"/>
<gene>
    <name evidence="1" type="ORF">K443DRAFT_87994</name>
</gene>
<reference evidence="2" key="2">
    <citation type="submission" date="2015-01" db="EMBL/GenBank/DDBJ databases">
        <title>Evolutionary Origins and Diversification of the Mycorrhizal Mutualists.</title>
        <authorList>
            <consortium name="DOE Joint Genome Institute"/>
            <consortium name="Mycorrhizal Genomics Consortium"/>
            <person name="Kohler A."/>
            <person name="Kuo A."/>
            <person name="Nagy L.G."/>
            <person name="Floudas D."/>
            <person name="Copeland A."/>
            <person name="Barry K.W."/>
            <person name="Cichocki N."/>
            <person name="Veneault-Fourrey C."/>
            <person name="LaButti K."/>
            <person name="Lindquist E.A."/>
            <person name="Lipzen A."/>
            <person name="Lundell T."/>
            <person name="Morin E."/>
            <person name="Murat C."/>
            <person name="Riley R."/>
            <person name="Ohm R."/>
            <person name="Sun H."/>
            <person name="Tunlid A."/>
            <person name="Henrissat B."/>
            <person name="Grigoriev I.V."/>
            <person name="Hibbett D.S."/>
            <person name="Martin F."/>
        </authorList>
    </citation>
    <scope>NUCLEOTIDE SEQUENCE [LARGE SCALE GENOMIC DNA]</scope>
    <source>
        <strain evidence="2">LaAM-08-1</strain>
    </source>
</reference>
<dbReference type="HOGENOM" id="CLU_2812752_0_0_1"/>
<dbReference type="STRING" id="1095629.A0A0C9XPK5"/>
<reference evidence="1 2" key="1">
    <citation type="submission" date="2014-04" db="EMBL/GenBank/DDBJ databases">
        <authorList>
            <consortium name="DOE Joint Genome Institute"/>
            <person name="Kuo A."/>
            <person name="Kohler A."/>
            <person name="Nagy L.G."/>
            <person name="Floudas D."/>
            <person name="Copeland A."/>
            <person name="Barry K.W."/>
            <person name="Cichocki N."/>
            <person name="Veneault-Fourrey C."/>
            <person name="LaButti K."/>
            <person name="Lindquist E.A."/>
            <person name="Lipzen A."/>
            <person name="Lundell T."/>
            <person name="Morin E."/>
            <person name="Murat C."/>
            <person name="Sun H."/>
            <person name="Tunlid A."/>
            <person name="Henrissat B."/>
            <person name="Grigoriev I.V."/>
            <person name="Hibbett D.S."/>
            <person name="Martin F."/>
            <person name="Nordberg H.P."/>
            <person name="Cantor M.N."/>
            <person name="Hua S.X."/>
        </authorList>
    </citation>
    <scope>NUCLEOTIDE SEQUENCE [LARGE SCALE GENOMIC DNA]</scope>
    <source>
        <strain evidence="1 2">LaAM-08-1</strain>
    </source>
</reference>
<evidence type="ECO:0000313" key="1">
    <source>
        <dbReference type="EMBL" id="KIK07051.1"/>
    </source>
</evidence>
<dbReference type="EMBL" id="KN838549">
    <property type="protein sequence ID" value="KIK07051.1"/>
    <property type="molecule type" value="Genomic_DNA"/>
</dbReference>
<organism evidence="1 2">
    <name type="scientific">Laccaria amethystina LaAM-08-1</name>
    <dbReference type="NCBI Taxonomy" id="1095629"/>
    <lineage>
        <taxon>Eukaryota</taxon>
        <taxon>Fungi</taxon>
        <taxon>Dikarya</taxon>
        <taxon>Basidiomycota</taxon>
        <taxon>Agaricomycotina</taxon>
        <taxon>Agaricomycetes</taxon>
        <taxon>Agaricomycetidae</taxon>
        <taxon>Agaricales</taxon>
        <taxon>Agaricineae</taxon>
        <taxon>Hydnangiaceae</taxon>
        <taxon>Laccaria</taxon>
    </lineage>
</organism>
<dbReference type="OrthoDB" id="10250105at2759"/>